<dbReference type="Pfam" id="PF13102">
    <property type="entry name" value="Phage_int_SAM_5"/>
    <property type="match status" value="1"/>
</dbReference>
<dbReference type="SUPFAM" id="SSF56349">
    <property type="entry name" value="DNA breaking-rejoining enzymes"/>
    <property type="match status" value="1"/>
</dbReference>
<keyword evidence="3" id="KW-0233">DNA recombination</keyword>
<evidence type="ECO:0000313" key="6">
    <source>
        <dbReference type="EMBL" id="SIS53440.1"/>
    </source>
</evidence>
<dbReference type="Proteomes" id="UP000186098">
    <property type="component" value="Unassembled WGS sequence"/>
</dbReference>
<dbReference type="PROSITE" id="PS51900">
    <property type="entry name" value="CB"/>
    <property type="match status" value="1"/>
</dbReference>
<name>A0A1N7JVU2_9RHOB</name>
<accession>A0A1N7JVU2</accession>
<dbReference type="InterPro" id="IPR013762">
    <property type="entry name" value="Integrase-like_cat_sf"/>
</dbReference>
<dbReference type="EMBL" id="FTOM01000001">
    <property type="protein sequence ID" value="SIS53440.1"/>
    <property type="molecule type" value="Genomic_DNA"/>
</dbReference>
<dbReference type="STRING" id="407234.SAMN05421795_101379"/>
<dbReference type="InterPro" id="IPR025269">
    <property type="entry name" value="SAM-like_dom"/>
</dbReference>
<dbReference type="Gene3D" id="1.10.150.130">
    <property type="match status" value="1"/>
</dbReference>
<evidence type="ECO:0000259" key="5">
    <source>
        <dbReference type="PROSITE" id="PS51900"/>
    </source>
</evidence>
<dbReference type="InterPro" id="IPR010998">
    <property type="entry name" value="Integrase_recombinase_N"/>
</dbReference>
<evidence type="ECO:0000313" key="7">
    <source>
        <dbReference type="Proteomes" id="UP000186098"/>
    </source>
</evidence>
<dbReference type="RefSeq" id="WP_159440033.1">
    <property type="nucleotide sequence ID" value="NZ_FTOM01000001.1"/>
</dbReference>
<keyword evidence="2 4" id="KW-0238">DNA-binding</keyword>
<organism evidence="6 7">
    <name type="scientific">Phaeovulum vinaykumarii</name>
    <dbReference type="NCBI Taxonomy" id="407234"/>
    <lineage>
        <taxon>Bacteria</taxon>
        <taxon>Pseudomonadati</taxon>
        <taxon>Pseudomonadota</taxon>
        <taxon>Alphaproteobacteria</taxon>
        <taxon>Rhodobacterales</taxon>
        <taxon>Paracoccaceae</taxon>
        <taxon>Phaeovulum</taxon>
    </lineage>
</organism>
<protein>
    <recommendedName>
        <fullName evidence="5">Core-binding (CB) domain-containing protein</fullName>
    </recommendedName>
</protein>
<dbReference type="GO" id="GO:0006310">
    <property type="term" value="P:DNA recombination"/>
    <property type="evidence" value="ECO:0007669"/>
    <property type="project" value="UniProtKB-KW"/>
</dbReference>
<dbReference type="Gene3D" id="1.10.443.10">
    <property type="entry name" value="Intergrase catalytic core"/>
    <property type="match status" value="1"/>
</dbReference>
<dbReference type="GO" id="GO:0003677">
    <property type="term" value="F:DNA binding"/>
    <property type="evidence" value="ECO:0007669"/>
    <property type="project" value="UniProtKB-UniRule"/>
</dbReference>
<gene>
    <name evidence="6" type="ORF">SAMN05421795_101379</name>
</gene>
<evidence type="ECO:0000256" key="3">
    <source>
        <dbReference type="ARBA" id="ARBA00023172"/>
    </source>
</evidence>
<dbReference type="InterPro" id="IPR050090">
    <property type="entry name" value="Tyrosine_recombinase_XerCD"/>
</dbReference>
<dbReference type="AlphaFoldDB" id="A0A1N7JVU2"/>
<evidence type="ECO:0000256" key="1">
    <source>
        <dbReference type="ARBA" id="ARBA00022908"/>
    </source>
</evidence>
<keyword evidence="7" id="KW-1185">Reference proteome</keyword>
<evidence type="ECO:0000256" key="2">
    <source>
        <dbReference type="ARBA" id="ARBA00023125"/>
    </source>
</evidence>
<dbReference type="PANTHER" id="PTHR30349">
    <property type="entry name" value="PHAGE INTEGRASE-RELATED"/>
    <property type="match status" value="1"/>
</dbReference>
<feature type="domain" description="Core-binding (CB)" evidence="5">
    <location>
        <begin position="80"/>
        <end position="166"/>
    </location>
</feature>
<dbReference type="GO" id="GO:0015074">
    <property type="term" value="P:DNA integration"/>
    <property type="evidence" value="ECO:0007669"/>
    <property type="project" value="UniProtKB-KW"/>
</dbReference>
<dbReference type="PANTHER" id="PTHR30349:SF64">
    <property type="entry name" value="PROPHAGE INTEGRASE INTD-RELATED"/>
    <property type="match status" value="1"/>
</dbReference>
<keyword evidence="1" id="KW-0229">DNA integration</keyword>
<proteinExistence type="predicted"/>
<evidence type="ECO:0000256" key="4">
    <source>
        <dbReference type="PROSITE-ProRule" id="PRU01248"/>
    </source>
</evidence>
<sequence>MNVESPNRMTSLRPIRKGLAIYKTGRSPFWMLRLRDPFDGRYIVRSTKEESRIEAMAAANEFADSFFKRAGGDLARTAKTSFEYYANQMLGMQKPSAKTHDSDRKLLYRQKDGIIRHFGDHDVTKITTRMIREYLVQLDKTRGKPLADSTRAKHVIVIRKVLSLAVEDGLMKTIPVMPKQKTTDTPRHTFTDDEYKKFMKAGAECVTRGDEVRGVKVTGHHVRMFKFLVHSFLRPTKGELFGLRHKDIKIGTKPPHLEMAVTGGKTGKRVSVTMPICVPLYRGMLNPFDEAGPDRNAFVWMPEYTNRTTAIDTARRIFNHILDKAALLDDERKLSPYSLRHYALQSRLRASNGKVNIYTLAKNAGTSVDQLERFYLKNMAPTKEMIENLHWRDEG</sequence>
<reference evidence="7" key="1">
    <citation type="submission" date="2017-01" db="EMBL/GenBank/DDBJ databases">
        <authorList>
            <person name="Varghese N."/>
            <person name="Submissions S."/>
        </authorList>
    </citation>
    <scope>NUCLEOTIDE SEQUENCE [LARGE SCALE GENOMIC DNA]</scope>
    <source>
        <strain evidence="7">DSM 18714</strain>
    </source>
</reference>
<dbReference type="InterPro" id="IPR011010">
    <property type="entry name" value="DNA_brk_join_enz"/>
</dbReference>
<dbReference type="InterPro" id="IPR044068">
    <property type="entry name" value="CB"/>
</dbReference>